<dbReference type="EC" id="6.1.1.4" evidence="3"/>
<dbReference type="InterPro" id="IPR002302">
    <property type="entry name" value="Leu-tRNA-ligase"/>
</dbReference>
<dbReference type="FunFam" id="3.40.50.620:FF:000100">
    <property type="entry name" value="probable leucine--tRNA ligase, mitochondrial"/>
    <property type="match status" value="1"/>
</dbReference>
<gene>
    <name evidence="16" type="primary">5568790</name>
</gene>
<evidence type="ECO:0000256" key="8">
    <source>
        <dbReference type="ARBA" id="ARBA00023146"/>
    </source>
</evidence>
<dbReference type="GO" id="GO:0004823">
    <property type="term" value="F:leucine-tRNA ligase activity"/>
    <property type="evidence" value="ECO:0007669"/>
    <property type="project" value="UniProtKB-EC"/>
</dbReference>
<feature type="domain" description="Aminoacyl-tRNA synthetase class Ia" evidence="13">
    <location>
        <begin position="405"/>
        <end position="558"/>
    </location>
</feature>
<feature type="compositionally biased region" description="Basic residues" evidence="12">
    <location>
        <begin position="884"/>
        <end position="896"/>
    </location>
</feature>
<evidence type="ECO:0000256" key="6">
    <source>
        <dbReference type="ARBA" id="ARBA00022840"/>
    </source>
</evidence>
<protein>
    <recommendedName>
        <fullName evidence="3">leucine--tRNA ligase</fullName>
        <ecNumber evidence="3">6.1.1.4</ecNumber>
    </recommendedName>
    <alternativeName>
        <fullName evidence="9">Leucyl-tRNA synthetase</fullName>
    </alternativeName>
</protein>
<dbReference type="AlphaFoldDB" id="A0A6I8T9P3"/>
<dbReference type="GO" id="GO:0002161">
    <property type="term" value="F:aminoacyl-tRNA deacylase activity"/>
    <property type="evidence" value="ECO:0007669"/>
    <property type="project" value="InterPro"/>
</dbReference>
<dbReference type="Pfam" id="PF09334">
    <property type="entry name" value="tRNA-synt_1g"/>
    <property type="match status" value="1"/>
</dbReference>
<dbReference type="PRINTS" id="PR00985">
    <property type="entry name" value="TRNASYNTHLEU"/>
</dbReference>
<dbReference type="InterPro" id="IPR015413">
    <property type="entry name" value="Methionyl/Leucyl_tRNA_Synth"/>
</dbReference>
<dbReference type="Gene3D" id="2.20.28.290">
    <property type="match status" value="1"/>
</dbReference>
<evidence type="ECO:0000256" key="4">
    <source>
        <dbReference type="ARBA" id="ARBA00022598"/>
    </source>
</evidence>
<dbReference type="GO" id="GO:0006429">
    <property type="term" value="P:leucyl-tRNA aminoacylation"/>
    <property type="evidence" value="ECO:0007669"/>
    <property type="project" value="InterPro"/>
</dbReference>
<sequence>MRCESAMRLIQLNAFNTLKQKISAGYSEKWLRRMLSTVGSNLLETRELTSSMKLEIERKWRNNLGDYRFDPTSDKPKRYVLAMFPYPSGNLHMGHVRVYTISDAMARFYRLNGANVLHPMGWDAFGLPAENAAMQRKIPADKWTKQNIEQMREQLEMLQFSFDWEREFATCDPEYYRWTQKLFLMLYEDGLAYQKEAQVNWDPVDETVLADEQVDDNGCSWRSGAKVEKKVLRQWFVKTTRFAKALYDGLADPTLEDWKDIIKLQKHWIGDCDGYNFELKVKGQKTSIPIWTKHPEHLKEALFVAIHPSNLLNSNKVNEGKLDIVIENPILGVNLPVIVTEKVNYPEGNDCYIGVVSVEEDRQLATHYQIPLNSQSKVESEDLRKNILAQASQLNLGGYPVSSKLRDWLISRQRFWGTPIPIIHCQSCGPVPVPDANLPVKLPLDSVGIPLSQNDTWLKTSCPKCHSPDATRETDTMDTFVDSSWYFLRFLDPKNQSELVDPTLSRRLMPVDLYVGGKEHAVLHMYYARFMNHYLHSKGLVSSPEPFKRLLVQGMVMGRSYRLKGSGKYLPAAEVEVIDEKKNKAIEKATGAPVVALWEKMSKSKLNGVDPLEVLKEHGCDTLRMILLGDVAPTSHRNWSEATFPGILNWQKRIWMTMHDYRLLRSAIEPAQTPPDTEEFLQQDRKLWDARNYFSAGATFNYKFSHQLSVGISKMQGLTNAIRRSAPEVVAFSAQYERAIAAQIIMLAPMAPHFASELWEQFRALPNRLNSSSEEIQWDLGVFEQNWPVIDEEYPLDLTFKVNGFECCILKIPTKDLNQLTHQQSLDLAFGQDAVLSYIGQRKVRHTDFVLYPGCDAILSITLEQLSKEDKEQLKNQTGEVKGKSSKKDKKKKKKQKEVIEQ</sequence>
<dbReference type="GO" id="GO:0005524">
    <property type="term" value="F:ATP binding"/>
    <property type="evidence" value="ECO:0007669"/>
    <property type="project" value="UniProtKB-KW"/>
</dbReference>
<dbReference type="FunFam" id="3.40.50.620:FF:000060">
    <property type="entry name" value="Leucine--tRNA ligase"/>
    <property type="match status" value="1"/>
</dbReference>
<feature type="region of interest" description="Disordered" evidence="12">
    <location>
        <begin position="872"/>
        <end position="902"/>
    </location>
</feature>
<proteinExistence type="inferred from homology"/>
<dbReference type="FunCoup" id="A0A6I8T9P3">
    <property type="interactions" value="1482"/>
</dbReference>
<keyword evidence="5 11" id="KW-0547">Nucleotide-binding</keyword>
<dbReference type="Proteomes" id="UP000008820">
    <property type="component" value="Chromosome 3"/>
</dbReference>
<keyword evidence="7 11" id="KW-0648">Protein biosynthesis</keyword>
<keyword evidence="6 11" id="KW-0067">ATP-binding</keyword>
<keyword evidence="8 11" id="KW-0030">Aminoacyl-tRNA synthetase</keyword>
<feature type="domain" description="Methionyl/Leucyl tRNA synthetase" evidence="15">
    <location>
        <begin position="79"/>
        <end position="217"/>
    </location>
</feature>
<dbReference type="PANTHER" id="PTHR43740">
    <property type="entry name" value="LEUCYL-TRNA SYNTHETASE"/>
    <property type="match status" value="1"/>
</dbReference>
<dbReference type="OrthoDB" id="15954at2759"/>
<dbReference type="InterPro" id="IPR002300">
    <property type="entry name" value="aa-tRNA-synth_Ia"/>
</dbReference>
<dbReference type="PROSITE" id="PS00178">
    <property type="entry name" value="AA_TRNA_LIGASE_I"/>
    <property type="match status" value="1"/>
</dbReference>
<organism evidence="16 17">
    <name type="scientific">Aedes aegypti</name>
    <name type="common">Yellowfever mosquito</name>
    <name type="synonym">Culex aegypti</name>
    <dbReference type="NCBI Taxonomy" id="7159"/>
    <lineage>
        <taxon>Eukaryota</taxon>
        <taxon>Metazoa</taxon>
        <taxon>Ecdysozoa</taxon>
        <taxon>Arthropoda</taxon>
        <taxon>Hexapoda</taxon>
        <taxon>Insecta</taxon>
        <taxon>Pterygota</taxon>
        <taxon>Neoptera</taxon>
        <taxon>Endopterygota</taxon>
        <taxon>Diptera</taxon>
        <taxon>Nematocera</taxon>
        <taxon>Culicoidea</taxon>
        <taxon>Culicidae</taxon>
        <taxon>Culicinae</taxon>
        <taxon>Aedini</taxon>
        <taxon>Aedes</taxon>
        <taxon>Stegomyia</taxon>
    </lineage>
</organism>
<evidence type="ECO:0000313" key="16">
    <source>
        <dbReference type="EnsemblMetazoa" id="AAEL007130-PB"/>
    </source>
</evidence>
<evidence type="ECO:0000259" key="13">
    <source>
        <dbReference type="Pfam" id="PF00133"/>
    </source>
</evidence>
<dbReference type="GO" id="GO:0032543">
    <property type="term" value="P:mitochondrial translation"/>
    <property type="evidence" value="ECO:0007669"/>
    <property type="project" value="TreeGrafter"/>
</dbReference>
<evidence type="ECO:0000256" key="9">
    <source>
        <dbReference type="ARBA" id="ARBA00030520"/>
    </source>
</evidence>
<dbReference type="SUPFAM" id="SSF47323">
    <property type="entry name" value="Anticodon-binding domain of a subclass of class I aminoacyl-tRNA synthetases"/>
    <property type="match status" value="1"/>
</dbReference>
<reference evidence="16 17" key="1">
    <citation type="submission" date="2017-06" db="EMBL/GenBank/DDBJ databases">
        <title>Aedes aegypti genome working group (AGWG) sequencing and assembly.</title>
        <authorList>
            <consortium name="Aedes aegypti Genome Working Group (AGWG)"/>
            <person name="Matthews B.J."/>
        </authorList>
    </citation>
    <scope>NUCLEOTIDE SEQUENCE [LARGE SCALE GENOMIC DNA]</scope>
    <source>
        <strain evidence="16 17">LVP_AGWG</strain>
    </source>
</reference>
<evidence type="ECO:0000256" key="10">
    <source>
        <dbReference type="ARBA" id="ARBA00047469"/>
    </source>
</evidence>
<dbReference type="EnsemblMetazoa" id="AAEL007130-RB">
    <property type="protein sequence ID" value="AAEL007130-PB"/>
    <property type="gene ID" value="AAEL007130"/>
</dbReference>
<dbReference type="FunFam" id="1.10.730.10:FF:000060">
    <property type="entry name" value="Leucyl-tRNA synthetase"/>
    <property type="match status" value="1"/>
</dbReference>
<dbReference type="Gene3D" id="1.10.730.10">
    <property type="entry name" value="Isoleucyl-tRNA Synthetase, Domain 1"/>
    <property type="match status" value="2"/>
</dbReference>
<evidence type="ECO:0000313" key="17">
    <source>
        <dbReference type="Proteomes" id="UP000008820"/>
    </source>
</evidence>
<dbReference type="CDD" id="cd00812">
    <property type="entry name" value="LeuRS_core"/>
    <property type="match status" value="1"/>
</dbReference>
<reference evidence="16" key="2">
    <citation type="submission" date="2020-05" db="UniProtKB">
        <authorList>
            <consortium name="EnsemblMetazoa"/>
        </authorList>
    </citation>
    <scope>IDENTIFICATION</scope>
    <source>
        <strain evidence="16">LVP_AGWG</strain>
    </source>
</reference>
<evidence type="ECO:0000256" key="7">
    <source>
        <dbReference type="ARBA" id="ARBA00022917"/>
    </source>
</evidence>
<keyword evidence="4 11" id="KW-0436">Ligase</keyword>
<dbReference type="InterPro" id="IPR009080">
    <property type="entry name" value="tRNAsynth_Ia_anticodon-bd"/>
</dbReference>
<feature type="domain" description="Methionyl/Valyl/Leucyl/Isoleucyl-tRNA synthetase anticodon-binding" evidence="14">
    <location>
        <begin position="737"/>
        <end position="795"/>
    </location>
</feature>
<evidence type="ECO:0000259" key="14">
    <source>
        <dbReference type="Pfam" id="PF08264"/>
    </source>
</evidence>
<accession>A0A6I8T9P3</accession>
<dbReference type="Pfam" id="PF00133">
    <property type="entry name" value="tRNA-synt_1"/>
    <property type="match status" value="1"/>
</dbReference>
<comment type="subcellular location">
    <subcellularLocation>
        <location evidence="1">Mitochondrion</location>
    </subcellularLocation>
</comment>
<comment type="catalytic activity">
    <reaction evidence="10">
        <text>tRNA(Leu) + L-leucine + ATP = L-leucyl-tRNA(Leu) + AMP + diphosphate</text>
        <dbReference type="Rhea" id="RHEA:11688"/>
        <dbReference type="Rhea" id="RHEA-COMP:9613"/>
        <dbReference type="Rhea" id="RHEA-COMP:9622"/>
        <dbReference type="ChEBI" id="CHEBI:30616"/>
        <dbReference type="ChEBI" id="CHEBI:33019"/>
        <dbReference type="ChEBI" id="CHEBI:57427"/>
        <dbReference type="ChEBI" id="CHEBI:78442"/>
        <dbReference type="ChEBI" id="CHEBI:78494"/>
        <dbReference type="ChEBI" id="CHEBI:456215"/>
        <dbReference type="EC" id="6.1.1.4"/>
    </reaction>
</comment>
<dbReference type="Gene3D" id="3.40.50.620">
    <property type="entry name" value="HUPs"/>
    <property type="match status" value="2"/>
</dbReference>
<dbReference type="InterPro" id="IPR014729">
    <property type="entry name" value="Rossmann-like_a/b/a_fold"/>
</dbReference>
<evidence type="ECO:0000256" key="3">
    <source>
        <dbReference type="ARBA" id="ARBA00013164"/>
    </source>
</evidence>
<comment type="similarity">
    <text evidence="2 11">Belongs to the class-I aminoacyl-tRNA synthetase family.</text>
</comment>
<dbReference type="SUPFAM" id="SSF52374">
    <property type="entry name" value="Nucleotidylyl transferase"/>
    <property type="match status" value="1"/>
</dbReference>
<dbReference type="InterPro" id="IPR009008">
    <property type="entry name" value="Val/Leu/Ile-tRNA-synth_edit"/>
</dbReference>
<evidence type="ECO:0000256" key="1">
    <source>
        <dbReference type="ARBA" id="ARBA00004173"/>
    </source>
</evidence>
<keyword evidence="17" id="KW-1185">Reference proteome</keyword>
<evidence type="ECO:0000259" key="15">
    <source>
        <dbReference type="Pfam" id="PF09334"/>
    </source>
</evidence>
<dbReference type="InParanoid" id="A0A6I8T9P3"/>
<dbReference type="InterPro" id="IPR013155">
    <property type="entry name" value="M/V/L/I-tRNA-synth_anticd-bd"/>
</dbReference>
<evidence type="ECO:0000256" key="11">
    <source>
        <dbReference type="RuleBase" id="RU363035"/>
    </source>
</evidence>
<dbReference type="InterPro" id="IPR001412">
    <property type="entry name" value="aa-tRNA-synth_I_CS"/>
</dbReference>
<dbReference type="Pfam" id="PF08264">
    <property type="entry name" value="Anticodon_1"/>
    <property type="match status" value="1"/>
</dbReference>
<dbReference type="SUPFAM" id="SSF50677">
    <property type="entry name" value="ValRS/IleRS/LeuRS editing domain"/>
    <property type="match status" value="1"/>
</dbReference>
<dbReference type="PANTHER" id="PTHR43740:SF2">
    <property type="entry name" value="LEUCINE--TRNA LIGASE, MITOCHONDRIAL"/>
    <property type="match status" value="1"/>
</dbReference>
<evidence type="ECO:0000256" key="12">
    <source>
        <dbReference type="SAM" id="MobiDB-lite"/>
    </source>
</evidence>
<dbReference type="GO" id="GO:0005739">
    <property type="term" value="C:mitochondrion"/>
    <property type="evidence" value="ECO:0007669"/>
    <property type="project" value="UniProtKB-SubCell"/>
</dbReference>
<evidence type="ECO:0000256" key="2">
    <source>
        <dbReference type="ARBA" id="ARBA00005594"/>
    </source>
</evidence>
<evidence type="ECO:0000256" key="5">
    <source>
        <dbReference type="ARBA" id="ARBA00022741"/>
    </source>
</evidence>
<dbReference type="FunFam" id="2.20.28.290:FF:000002">
    <property type="entry name" value="Leucine--tRNA ligase"/>
    <property type="match status" value="1"/>
</dbReference>
<name>A0A6I8T9P3_AEDAE</name>